<sequence length="196" mass="22206">MKSLLVLLSCSVVLGLGQVAPQGPRCRVSGRESRRVEGVQSIPWEDESTNVLLRNDDIAESSVSEDPAGTREELTVPAKADFLRADFRPFSYYYHRNPCPTTVIYDSLTPAITVGGRPVTVLFPDRFQQIKCRNGNSSKCCGKCVQKYKYETALVRDRCRVRWDRVRVPSGCCCHYYLPYYYVAEFSEVSSLKKTL</sequence>
<dbReference type="SUPFAM" id="SSF57501">
    <property type="entry name" value="Cystine-knot cytokines"/>
    <property type="match status" value="1"/>
</dbReference>
<name>A0A9Q1CDH0_HOLLE</name>
<dbReference type="InterPro" id="IPR029034">
    <property type="entry name" value="Cystine-knot_cytokine"/>
</dbReference>
<organism evidence="2 3">
    <name type="scientific">Holothuria leucospilota</name>
    <name type="common">Black long sea cucumber</name>
    <name type="synonym">Mertensiothuria leucospilota</name>
    <dbReference type="NCBI Taxonomy" id="206669"/>
    <lineage>
        <taxon>Eukaryota</taxon>
        <taxon>Metazoa</taxon>
        <taxon>Echinodermata</taxon>
        <taxon>Eleutherozoa</taxon>
        <taxon>Echinozoa</taxon>
        <taxon>Holothuroidea</taxon>
        <taxon>Aspidochirotacea</taxon>
        <taxon>Aspidochirotida</taxon>
        <taxon>Holothuriidae</taxon>
        <taxon>Holothuria</taxon>
    </lineage>
</organism>
<keyword evidence="3" id="KW-1185">Reference proteome</keyword>
<accession>A0A9Q1CDH0</accession>
<protein>
    <submittedName>
        <fullName evidence="2">Uncharacterized protein</fullName>
    </submittedName>
</protein>
<evidence type="ECO:0000256" key="1">
    <source>
        <dbReference type="SAM" id="SignalP"/>
    </source>
</evidence>
<keyword evidence="1" id="KW-0732">Signal</keyword>
<dbReference type="EMBL" id="JAIZAY010000004">
    <property type="protein sequence ID" value="KAJ8043292.1"/>
    <property type="molecule type" value="Genomic_DNA"/>
</dbReference>
<gene>
    <name evidence="2" type="ORF">HOLleu_10316</name>
</gene>
<dbReference type="Gene3D" id="2.10.90.10">
    <property type="entry name" value="Cystine-knot cytokines"/>
    <property type="match status" value="1"/>
</dbReference>
<dbReference type="AlphaFoldDB" id="A0A9Q1CDH0"/>
<dbReference type="Proteomes" id="UP001152320">
    <property type="component" value="Chromosome 4"/>
</dbReference>
<evidence type="ECO:0000313" key="3">
    <source>
        <dbReference type="Proteomes" id="UP001152320"/>
    </source>
</evidence>
<reference evidence="2" key="1">
    <citation type="submission" date="2021-10" db="EMBL/GenBank/DDBJ databases">
        <title>Tropical sea cucumber genome reveals ecological adaptation and Cuvierian tubules defense mechanism.</title>
        <authorList>
            <person name="Chen T."/>
        </authorList>
    </citation>
    <scope>NUCLEOTIDE SEQUENCE</scope>
    <source>
        <strain evidence="2">Nanhai2018</strain>
        <tissue evidence="2">Muscle</tissue>
    </source>
</reference>
<feature type="chain" id="PRO_5040486450" evidence="1">
    <location>
        <begin position="18"/>
        <end position="196"/>
    </location>
</feature>
<evidence type="ECO:0000313" key="2">
    <source>
        <dbReference type="EMBL" id="KAJ8043292.1"/>
    </source>
</evidence>
<proteinExistence type="predicted"/>
<comment type="caution">
    <text evidence="2">The sequence shown here is derived from an EMBL/GenBank/DDBJ whole genome shotgun (WGS) entry which is preliminary data.</text>
</comment>
<feature type="signal peptide" evidence="1">
    <location>
        <begin position="1"/>
        <end position="17"/>
    </location>
</feature>